<dbReference type="Gene3D" id="1.10.3480.10">
    <property type="entry name" value="TorD-like"/>
    <property type="match status" value="1"/>
</dbReference>
<dbReference type="PANTHER" id="PTHR34227">
    <property type="entry name" value="CHAPERONE PROTEIN YCDY"/>
    <property type="match status" value="1"/>
</dbReference>
<dbReference type="AlphaFoldDB" id="A0A1G6QBW8"/>
<protein>
    <submittedName>
        <fullName evidence="2">Nitrate reductase delta subunit</fullName>
    </submittedName>
</protein>
<sequence length="165" mass="19554">MVFMNKFDCLSVLFLYPQKNIIEPYKNCAENFGLKLPELEDLQVEYTRLFINAYPKVIAPPYESFWREKEIYGETTIAIKKLYAACDLDISKNWHDLPDHIAAELAFYAYLEENDSAENHDIKLRLLEEHLKLWVNKFCEVIKNKTNLEYFKNLSILLEESIYKG</sequence>
<name>A0A1G6QBW8_9BACT</name>
<keyword evidence="3" id="KW-1185">Reference proteome</keyword>
<evidence type="ECO:0000313" key="3">
    <source>
        <dbReference type="Proteomes" id="UP000199411"/>
    </source>
</evidence>
<accession>A0A1G6QBW8</accession>
<proteinExistence type="predicted"/>
<evidence type="ECO:0000256" key="1">
    <source>
        <dbReference type="ARBA" id="ARBA00023186"/>
    </source>
</evidence>
<organism evidence="2 3">
    <name type="scientific">Desulfurella multipotens</name>
    <dbReference type="NCBI Taxonomy" id="79269"/>
    <lineage>
        <taxon>Bacteria</taxon>
        <taxon>Pseudomonadati</taxon>
        <taxon>Campylobacterota</taxon>
        <taxon>Desulfurellia</taxon>
        <taxon>Desulfurellales</taxon>
        <taxon>Desulfurellaceae</taxon>
        <taxon>Desulfurella</taxon>
    </lineage>
</organism>
<keyword evidence="1" id="KW-0143">Chaperone</keyword>
<dbReference type="PANTHER" id="PTHR34227:SF1">
    <property type="entry name" value="DIMETHYL SULFOXIDE REDUCTASE CHAPERONE-RELATED"/>
    <property type="match status" value="1"/>
</dbReference>
<dbReference type="EMBL" id="FMYU01000011">
    <property type="protein sequence ID" value="SDC89798.1"/>
    <property type="molecule type" value="Genomic_DNA"/>
</dbReference>
<dbReference type="InterPro" id="IPR050289">
    <property type="entry name" value="TorD/DmsD_chaperones"/>
</dbReference>
<dbReference type="Proteomes" id="UP000199411">
    <property type="component" value="Unassembled WGS sequence"/>
</dbReference>
<gene>
    <name evidence="2" type="ORF">SAMN05660835_01550</name>
</gene>
<dbReference type="Pfam" id="PF02613">
    <property type="entry name" value="Nitrate_red_del"/>
    <property type="match status" value="1"/>
</dbReference>
<reference evidence="3" key="1">
    <citation type="submission" date="2016-10" db="EMBL/GenBank/DDBJ databases">
        <authorList>
            <person name="Varghese N."/>
            <person name="Submissions S."/>
        </authorList>
    </citation>
    <scope>NUCLEOTIDE SEQUENCE [LARGE SCALE GENOMIC DNA]</scope>
    <source>
        <strain evidence="3">DSM 8415</strain>
    </source>
</reference>
<evidence type="ECO:0000313" key="2">
    <source>
        <dbReference type="EMBL" id="SDC89798.1"/>
    </source>
</evidence>
<dbReference type="InterPro" id="IPR036411">
    <property type="entry name" value="TorD-like_sf"/>
</dbReference>
<dbReference type="InterPro" id="IPR020945">
    <property type="entry name" value="DMSO/NO3_reduct_chaperone"/>
</dbReference>
<dbReference type="SUPFAM" id="SSF89155">
    <property type="entry name" value="TorD-like"/>
    <property type="match status" value="1"/>
</dbReference>